<comment type="cofactor">
    <cofactor evidence="1 6">
        <name>pyridoxal 5'-phosphate</name>
        <dbReference type="ChEBI" id="CHEBI:597326"/>
    </cofactor>
</comment>
<dbReference type="InterPro" id="IPR050106">
    <property type="entry name" value="HistidinolP_aminotransfase"/>
</dbReference>
<dbReference type="GO" id="GO:0008793">
    <property type="term" value="F:aromatic-amino-acid transaminase activity"/>
    <property type="evidence" value="ECO:0007669"/>
    <property type="project" value="UniProtKB-UniRule"/>
</dbReference>
<comment type="subunit">
    <text evidence="2 6">Homodimer.</text>
</comment>
<comment type="function">
    <text evidence="6">Aminotransferase that catalyzes the conversion of aromatic amino acids and 2-oxoglutarate into corresponding aromatic oxo acids and L-glutamate.</text>
</comment>
<dbReference type="Gene3D" id="3.90.1150.10">
    <property type="entry name" value="Aspartate Aminotransferase, domain 1"/>
    <property type="match status" value="1"/>
</dbReference>
<organism evidence="8 9">
    <name type="scientific">Enemella dayhoffiae</name>
    <dbReference type="NCBI Taxonomy" id="2016507"/>
    <lineage>
        <taxon>Bacteria</taxon>
        <taxon>Bacillati</taxon>
        <taxon>Actinomycetota</taxon>
        <taxon>Actinomycetes</taxon>
        <taxon>Propionibacteriales</taxon>
        <taxon>Propionibacteriaceae</taxon>
        <taxon>Enemella</taxon>
    </lineage>
</organism>
<evidence type="ECO:0000256" key="2">
    <source>
        <dbReference type="ARBA" id="ARBA00011738"/>
    </source>
</evidence>
<keyword evidence="4 6" id="KW-0808">Transferase</keyword>
<evidence type="ECO:0000256" key="5">
    <source>
        <dbReference type="ARBA" id="ARBA00022898"/>
    </source>
</evidence>
<dbReference type="NCBIfam" id="NF002878">
    <property type="entry name" value="PRK03321.1"/>
    <property type="match status" value="1"/>
</dbReference>
<dbReference type="EMBL" id="NMVQ01000009">
    <property type="protein sequence ID" value="OYO22773.1"/>
    <property type="molecule type" value="Genomic_DNA"/>
</dbReference>
<dbReference type="HAMAP" id="MF_01023">
    <property type="entry name" value="HisC_aminotrans_2"/>
    <property type="match status" value="1"/>
</dbReference>
<name>A0A255H6I9_9ACTN</name>
<dbReference type="EC" id="2.6.1.57" evidence="6"/>
<reference evidence="8 9" key="1">
    <citation type="submission" date="2017-07" db="EMBL/GenBank/DDBJ databases">
        <title>Draft whole genome sequences of clinical Proprionibacteriaceae strains.</title>
        <authorList>
            <person name="Bernier A.-M."/>
            <person name="Bernard K."/>
            <person name="Domingo M.-C."/>
        </authorList>
    </citation>
    <scope>NUCLEOTIDE SEQUENCE [LARGE SCALE GENOMIC DNA]</scope>
    <source>
        <strain evidence="8 9">NML 130396</strain>
    </source>
</reference>
<comment type="similarity">
    <text evidence="6">Belongs to the class-II pyridoxal-phosphate-dependent aminotransferase family.</text>
</comment>
<comment type="caution">
    <text evidence="8">The sequence shown here is derived from an EMBL/GenBank/DDBJ whole genome shotgun (WGS) entry which is preliminary data.</text>
</comment>
<dbReference type="PANTHER" id="PTHR43643">
    <property type="entry name" value="HISTIDINOL-PHOSPHATE AMINOTRANSFERASE 2"/>
    <property type="match status" value="1"/>
</dbReference>
<evidence type="ECO:0000256" key="1">
    <source>
        <dbReference type="ARBA" id="ARBA00001933"/>
    </source>
</evidence>
<feature type="domain" description="Aminotransferase class I/classII large" evidence="7">
    <location>
        <begin position="35"/>
        <end position="358"/>
    </location>
</feature>
<evidence type="ECO:0000256" key="4">
    <source>
        <dbReference type="ARBA" id="ARBA00022679"/>
    </source>
</evidence>
<proteinExistence type="inferred from homology"/>
<dbReference type="InterPro" id="IPR005861">
    <property type="entry name" value="HisP_aminotrans"/>
</dbReference>
<feature type="modified residue" description="N6-(pyridoxal phosphate)lysine" evidence="6">
    <location>
        <position position="227"/>
    </location>
</feature>
<dbReference type="PANTHER" id="PTHR43643:SF3">
    <property type="entry name" value="HISTIDINOL-PHOSPHATE AMINOTRANSFERASE"/>
    <property type="match status" value="1"/>
</dbReference>
<sequence length="365" mass="38846">MAEAPRVRLRECIEALPAYRPGRPARPGPDGRAYKLSSNENPFPPLPGVLEAVQASCAEMNRYPDAGNLGVGEAVAAMLGGGVSTEHLAFGTGSVAVLFHALQAVCDPGDEVVYAWRSFEAYPIGVQLTGARGVPVPLRPDTTHDLAAMRAAIGPRTRAVLLCTPNNPTGPTIEHDELVSFVDSVPADVLVIVDEAYVEFVTDPRATRGLEVWAERPNVMVLRTFSKAYGLAGFRVGYAVAHERVAAALRGASLPFGVSLPAQAAVVASVQAAGPLLERVRELVAERERVVDSLLELGFRVPQSQGNFFWLPAGERTGEWAEHFASNGVSGRAYAAGEPSDGVRISIGTPEANDRVLELARALPR</sequence>
<dbReference type="GO" id="GO:0030170">
    <property type="term" value="F:pyridoxal phosphate binding"/>
    <property type="evidence" value="ECO:0007669"/>
    <property type="project" value="UniProtKB-UniRule"/>
</dbReference>
<dbReference type="InterPro" id="IPR015422">
    <property type="entry name" value="PyrdxlP-dep_Trfase_small"/>
</dbReference>
<evidence type="ECO:0000256" key="3">
    <source>
        <dbReference type="ARBA" id="ARBA00022576"/>
    </source>
</evidence>
<dbReference type="HAMAP" id="MF_01513">
    <property type="entry name" value="Phe_aminotrans_2"/>
    <property type="match status" value="1"/>
</dbReference>
<dbReference type="InterPro" id="IPR015424">
    <property type="entry name" value="PyrdxlP-dep_Trfase"/>
</dbReference>
<comment type="catalytic activity">
    <reaction evidence="6">
        <text>an aromatic L-alpha-amino acid + 2-oxoglutarate = an aromatic oxo-acid + L-glutamate</text>
        <dbReference type="Rhea" id="RHEA:17533"/>
        <dbReference type="ChEBI" id="CHEBI:16810"/>
        <dbReference type="ChEBI" id="CHEBI:29985"/>
        <dbReference type="ChEBI" id="CHEBI:73309"/>
        <dbReference type="ChEBI" id="CHEBI:84824"/>
        <dbReference type="EC" id="2.6.1.57"/>
    </reaction>
</comment>
<keyword evidence="5 6" id="KW-0663">Pyridoxal phosphate</keyword>
<dbReference type="CDD" id="cd00609">
    <property type="entry name" value="AAT_like"/>
    <property type="match status" value="1"/>
</dbReference>
<evidence type="ECO:0000256" key="6">
    <source>
        <dbReference type="HAMAP-Rule" id="MF_01513"/>
    </source>
</evidence>
<dbReference type="OrthoDB" id="9809616at2"/>
<keyword evidence="9" id="KW-1185">Reference proteome</keyword>
<dbReference type="GO" id="GO:0000105">
    <property type="term" value="P:L-histidine biosynthetic process"/>
    <property type="evidence" value="ECO:0007669"/>
    <property type="project" value="InterPro"/>
</dbReference>
<dbReference type="GO" id="GO:0004400">
    <property type="term" value="F:histidinol-phosphate transaminase activity"/>
    <property type="evidence" value="ECO:0007669"/>
    <property type="project" value="InterPro"/>
</dbReference>
<dbReference type="InterPro" id="IPR015421">
    <property type="entry name" value="PyrdxlP-dep_Trfase_major"/>
</dbReference>
<protein>
    <recommendedName>
        <fullName evidence="6">Aromatic amino acid aminotransferase</fullName>
        <shortName evidence="6">ArAT</shortName>
        <ecNumber evidence="6">2.6.1.57</ecNumber>
    </recommendedName>
</protein>
<dbReference type="InterPro" id="IPR001917">
    <property type="entry name" value="Aminotrans_II_pyridoxalP_BS"/>
</dbReference>
<dbReference type="Pfam" id="PF00155">
    <property type="entry name" value="Aminotran_1_2"/>
    <property type="match status" value="1"/>
</dbReference>
<accession>A0A255H6I9</accession>
<evidence type="ECO:0000313" key="8">
    <source>
        <dbReference type="EMBL" id="OYO22773.1"/>
    </source>
</evidence>
<dbReference type="InterPro" id="IPR004839">
    <property type="entry name" value="Aminotransferase_I/II_large"/>
</dbReference>
<gene>
    <name evidence="6" type="primary">pat</name>
    <name evidence="8" type="ORF">CGZ93_06900</name>
</gene>
<evidence type="ECO:0000313" key="9">
    <source>
        <dbReference type="Proteomes" id="UP000216311"/>
    </source>
</evidence>
<dbReference type="Proteomes" id="UP000216311">
    <property type="component" value="Unassembled WGS sequence"/>
</dbReference>
<dbReference type="AlphaFoldDB" id="A0A255H6I9"/>
<evidence type="ECO:0000259" key="7">
    <source>
        <dbReference type="Pfam" id="PF00155"/>
    </source>
</evidence>
<keyword evidence="3 6" id="KW-0032">Aminotransferase</keyword>
<dbReference type="PROSITE" id="PS00599">
    <property type="entry name" value="AA_TRANSFER_CLASS_2"/>
    <property type="match status" value="1"/>
</dbReference>
<dbReference type="RefSeq" id="WP_094363419.1">
    <property type="nucleotide sequence ID" value="NZ_NMVQ01000009.1"/>
</dbReference>
<dbReference type="Gene3D" id="3.40.640.10">
    <property type="entry name" value="Type I PLP-dependent aspartate aminotransferase-like (Major domain)"/>
    <property type="match status" value="1"/>
</dbReference>
<dbReference type="InterPro" id="IPR024892">
    <property type="entry name" value="ArAT"/>
</dbReference>
<dbReference type="SUPFAM" id="SSF53383">
    <property type="entry name" value="PLP-dependent transferases"/>
    <property type="match status" value="1"/>
</dbReference>